<accession>A0AAV4VVV4</accession>
<reference evidence="2 3" key="1">
    <citation type="submission" date="2021-06" db="EMBL/GenBank/DDBJ databases">
        <title>Caerostris darwini draft genome.</title>
        <authorList>
            <person name="Kono N."/>
            <person name="Arakawa K."/>
        </authorList>
    </citation>
    <scope>NUCLEOTIDE SEQUENCE [LARGE SCALE GENOMIC DNA]</scope>
</reference>
<organism evidence="2 3">
    <name type="scientific">Caerostris darwini</name>
    <dbReference type="NCBI Taxonomy" id="1538125"/>
    <lineage>
        <taxon>Eukaryota</taxon>
        <taxon>Metazoa</taxon>
        <taxon>Ecdysozoa</taxon>
        <taxon>Arthropoda</taxon>
        <taxon>Chelicerata</taxon>
        <taxon>Arachnida</taxon>
        <taxon>Araneae</taxon>
        <taxon>Araneomorphae</taxon>
        <taxon>Entelegynae</taxon>
        <taxon>Araneoidea</taxon>
        <taxon>Araneidae</taxon>
        <taxon>Caerostris</taxon>
    </lineage>
</organism>
<evidence type="ECO:0000313" key="2">
    <source>
        <dbReference type="EMBL" id="GIY74411.1"/>
    </source>
</evidence>
<feature type="compositionally biased region" description="Basic residues" evidence="1">
    <location>
        <begin position="11"/>
        <end position="26"/>
    </location>
</feature>
<feature type="compositionally biased region" description="Basic and acidic residues" evidence="1">
    <location>
        <begin position="27"/>
        <end position="50"/>
    </location>
</feature>
<dbReference type="Proteomes" id="UP001054837">
    <property type="component" value="Unassembled WGS sequence"/>
</dbReference>
<sequence length="101" mass="11430">MSCKTTETTKTSKKKDKAGIRQQRHQKVTDNDVMKDDKNISGDDNDKNDRNGMAIQMSETVMMIKITKAMLVIKITEKSKIANDHGSRTTTLSITSNFFLF</sequence>
<gene>
    <name evidence="2" type="ORF">CDAR_226951</name>
</gene>
<proteinExistence type="predicted"/>
<evidence type="ECO:0000256" key="1">
    <source>
        <dbReference type="SAM" id="MobiDB-lite"/>
    </source>
</evidence>
<protein>
    <submittedName>
        <fullName evidence="2">Uncharacterized protein</fullName>
    </submittedName>
</protein>
<dbReference type="AlphaFoldDB" id="A0AAV4VVV4"/>
<evidence type="ECO:0000313" key="3">
    <source>
        <dbReference type="Proteomes" id="UP001054837"/>
    </source>
</evidence>
<keyword evidence="3" id="KW-1185">Reference proteome</keyword>
<feature type="region of interest" description="Disordered" evidence="1">
    <location>
        <begin position="1"/>
        <end position="52"/>
    </location>
</feature>
<comment type="caution">
    <text evidence="2">The sequence shown here is derived from an EMBL/GenBank/DDBJ whole genome shotgun (WGS) entry which is preliminary data.</text>
</comment>
<name>A0AAV4VVV4_9ARAC</name>
<dbReference type="EMBL" id="BPLQ01013751">
    <property type="protein sequence ID" value="GIY74411.1"/>
    <property type="molecule type" value="Genomic_DNA"/>
</dbReference>